<dbReference type="InterPro" id="IPR011990">
    <property type="entry name" value="TPR-like_helical_dom_sf"/>
</dbReference>
<dbReference type="Gene3D" id="1.25.40.10">
    <property type="entry name" value="Tetratricopeptide repeat domain"/>
    <property type="match status" value="4"/>
</dbReference>
<dbReference type="PANTHER" id="PTHR46128:SF194">
    <property type="entry name" value="PENTACOTRIPEPTIDE-REPEAT REGION OF PRORP DOMAIN-CONTAINING PROTEIN"/>
    <property type="match status" value="1"/>
</dbReference>
<feature type="repeat" description="PPR" evidence="3">
    <location>
        <begin position="246"/>
        <end position="280"/>
    </location>
</feature>
<dbReference type="OrthoDB" id="185373at2759"/>
<gene>
    <name evidence="4" type="ORF">M569_02808</name>
</gene>
<feature type="repeat" description="PPR" evidence="3">
    <location>
        <begin position="421"/>
        <end position="455"/>
    </location>
</feature>
<feature type="repeat" description="PPR" evidence="3">
    <location>
        <begin position="211"/>
        <end position="245"/>
    </location>
</feature>
<dbReference type="Pfam" id="PF01535">
    <property type="entry name" value="PPR"/>
    <property type="match status" value="1"/>
</dbReference>
<evidence type="ECO:0000256" key="1">
    <source>
        <dbReference type="ARBA" id="ARBA00007626"/>
    </source>
</evidence>
<dbReference type="PROSITE" id="PS51375">
    <property type="entry name" value="PPR"/>
    <property type="match status" value="6"/>
</dbReference>
<protein>
    <recommendedName>
        <fullName evidence="6">Pentacotripeptide-repeat region of PRORP domain-containing protein</fullName>
    </recommendedName>
</protein>
<evidence type="ECO:0000313" key="4">
    <source>
        <dbReference type="EMBL" id="EPS71950.1"/>
    </source>
</evidence>
<dbReference type="AlphaFoldDB" id="S8CY81"/>
<evidence type="ECO:0000256" key="2">
    <source>
        <dbReference type="ARBA" id="ARBA00022737"/>
    </source>
</evidence>
<comment type="similarity">
    <text evidence="1">Belongs to the PPR family. P subfamily.</text>
</comment>
<dbReference type="EMBL" id="AUSU01001045">
    <property type="protein sequence ID" value="EPS71950.1"/>
    <property type="molecule type" value="Genomic_DNA"/>
</dbReference>
<dbReference type="PANTHER" id="PTHR46128">
    <property type="entry name" value="MITOCHONDRIAL GROUP I INTRON SPLICING FACTOR CCM1"/>
    <property type="match status" value="1"/>
</dbReference>
<dbReference type="Proteomes" id="UP000015453">
    <property type="component" value="Unassembled WGS sequence"/>
</dbReference>
<comment type="caution">
    <text evidence="4">The sequence shown here is derived from an EMBL/GenBank/DDBJ whole genome shotgun (WGS) entry which is preliminary data.</text>
</comment>
<proteinExistence type="inferred from homology"/>
<organism evidence="4 5">
    <name type="scientific">Genlisea aurea</name>
    <dbReference type="NCBI Taxonomy" id="192259"/>
    <lineage>
        <taxon>Eukaryota</taxon>
        <taxon>Viridiplantae</taxon>
        <taxon>Streptophyta</taxon>
        <taxon>Embryophyta</taxon>
        <taxon>Tracheophyta</taxon>
        <taxon>Spermatophyta</taxon>
        <taxon>Magnoliopsida</taxon>
        <taxon>eudicotyledons</taxon>
        <taxon>Gunneridae</taxon>
        <taxon>Pentapetalae</taxon>
        <taxon>asterids</taxon>
        <taxon>lamiids</taxon>
        <taxon>Lamiales</taxon>
        <taxon>Lentibulariaceae</taxon>
        <taxon>Genlisea</taxon>
    </lineage>
</organism>
<accession>S8CY81</accession>
<evidence type="ECO:0008006" key="6">
    <source>
        <dbReference type="Google" id="ProtNLM"/>
    </source>
</evidence>
<reference evidence="4 5" key="1">
    <citation type="journal article" date="2013" name="BMC Genomics">
        <title>The miniature genome of a carnivorous plant Genlisea aurea contains a low number of genes and short non-coding sequences.</title>
        <authorList>
            <person name="Leushkin E.V."/>
            <person name="Sutormin R.A."/>
            <person name="Nabieva E.R."/>
            <person name="Penin A.A."/>
            <person name="Kondrashov A.S."/>
            <person name="Logacheva M.D."/>
        </authorList>
    </citation>
    <scope>NUCLEOTIDE SEQUENCE [LARGE SCALE GENOMIC DNA]</scope>
</reference>
<dbReference type="Pfam" id="PF12854">
    <property type="entry name" value="PPR_1"/>
    <property type="match status" value="2"/>
</dbReference>
<dbReference type="InterPro" id="IPR050872">
    <property type="entry name" value="PPR_P_subfamily"/>
</dbReference>
<keyword evidence="5" id="KW-1185">Reference proteome</keyword>
<dbReference type="NCBIfam" id="TIGR00756">
    <property type="entry name" value="PPR"/>
    <property type="match status" value="6"/>
</dbReference>
<feature type="repeat" description="PPR" evidence="3">
    <location>
        <begin position="108"/>
        <end position="142"/>
    </location>
</feature>
<evidence type="ECO:0000256" key="3">
    <source>
        <dbReference type="PROSITE-ProRule" id="PRU00708"/>
    </source>
</evidence>
<keyword evidence="2" id="KW-0677">Repeat</keyword>
<feature type="repeat" description="PPR" evidence="3">
    <location>
        <begin position="281"/>
        <end position="311"/>
    </location>
</feature>
<feature type="repeat" description="PPR" evidence="3">
    <location>
        <begin position="314"/>
        <end position="349"/>
    </location>
</feature>
<evidence type="ECO:0000313" key="5">
    <source>
        <dbReference type="Proteomes" id="UP000015453"/>
    </source>
</evidence>
<dbReference type="InterPro" id="IPR002885">
    <property type="entry name" value="PPR_rpt"/>
</dbReference>
<sequence>MVLLCRLTTPVNFRVIFRKRFLRLYASPNLDFNSRSGSEFEIGALVDKIGGLNDELEVFQSLVQSPGSETVQFNDSLVSSLLNRFQDDWKSALGVFRWIESCSLCKPNPLLYNELLDILGKARQMEKMKNLLAEMHKDRIVSLDTIAKAMRRFAGSRDWRSAVELFDDLESYGLARNTESMNILLDTLCKEQRVFRARSIFLRLKPHIPPNANTFNILIHGWCKANRVEEAVWTVEEMKGHGFRPCIITHSTIIRFHCRTRNFGKVFEALEEMKSEGCAPNVVTFTIIMDSLAKSGNLEEALQVPEKMNGCKPDTRFYNVLIHTLGRAGKVDEAVAVLEKEMPLNGVRPSTSTYNTVISILCHHRQEKRALEYLEESGEEWKPDLQSFHPLFKSCFRCEMGFRILSRLLKDAVEKHNLCLDLGSFTLLIHGFCRRGQCELAYELFREMVGRNLVPRYKTCSLLLHEIREKCMYDAADMVEDFMNKMKSIHR</sequence>
<dbReference type="Pfam" id="PF13041">
    <property type="entry name" value="PPR_2"/>
    <property type="match status" value="2"/>
</dbReference>
<name>S8CY81_9LAMI</name>